<evidence type="ECO:0000256" key="5">
    <source>
        <dbReference type="ARBA" id="ARBA00023077"/>
    </source>
</evidence>
<gene>
    <name evidence="10" type="primary">fepA</name>
    <name evidence="10" type="ORF">NCTC5908_02245</name>
</gene>
<name>A0A336NBK6_AGGAP</name>
<dbReference type="EMBL" id="UFSP01000004">
    <property type="protein sequence ID" value="SSZ30418.1"/>
    <property type="molecule type" value="Genomic_DNA"/>
</dbReference>
<organism evidence="10 11">
    <name type="scientific">Aggregatibacter aphrophilus</name>
    <name type="common">Haemophilus aphrophilus</name>
    <dbReference type="NCBI Taxonomy" id="732"/>
    <lineage>
        <taxon>Bacteria</taxon>
        <taxon>Pseudomonadati</taxon>
        <taxon>Pseudomonadota</taxon>
        <taxon>Gammaproteobacteria</taxon>
        <taxon>Pasteurellales</taxon>
        <taxon>Pasteurellaceae</taxon>
        <taxon>Aggregatibacter</taxon>
    </lineage>
</organism>
<keyword evidence="7 8" id="KW-0998">Cell outer membrane</keyword>
<evidence type="ECO:0000256" key="3">
    <source>
        <dbReference type="ARBA" id="ARBA00022452"/>
    </source>
</evidence>
<keyword evidence="5" id="KW-0798">TonB box</keyword>
<evidence type="ECO:0000256" key="2">
    <source>
        <dbReference type="ARBA" id="ARBA00022448"/>
    </source>
</evidence>
<proteinExistence type="inferred from homology"/>
<evidence type="ECO:0000256" key="6">
    <source>
        <dbReference type="ARBA" id="ARBA00023136"/>
    </source>
</evidence>
<keyword evidence="6 8" id="KW-0472">Membrane</keyword>
<evidence type="ECO:0000313" key="10">
    <source>
        <dbReference type="EMBL" id="SSZ30418.1"/>
    </source>
</evidence>
<dbReference type="InterPro" id="IPR039426">
    <property type="entry name" value="TonB-dep_rcpt-like"/>
</dbReference>
<dbReference type="GO" id="GO:0044718">
    <property type="term" value="P:siderophore transmembrane transport"/>
    <property type="evidence" value="ECO:0007669"/>
    <property type="project" value="TreeGrafter"/>
</dbReference>
<evidence type="ECO:0000256" key="4">
    <source>
        <dbReference type="ARBA" id="ARBA00022692"/>
    </source>
</evidence>
<keyword evidence="2 8" id="KW-0813">Transport</keyword>
<dbReference type="Pfam" id="PF00593">
    <property type="entry name" value="TonB_dep_Rec_b-barrel"/>
    <property type="match status" value="1"/>
</dbReference>
<dbReference type="InterPro" id="IPR000531">
    <property type="entry name" value="Beta-barrel_TonB"/>
</dbReference>
<dbReference type="SUPFAM" id="SSF56935">
    <property type="entry name" value="Porins"/>
    <property type="match status" value="1"/>
</dbReference>
<evidence type="ECO:0000256" key="8">
    <source>
        <dbReference type="PROSITE-ProRule" id="PRU01360"/>
    </source>
</evidence>
<dbReference type="PROSITE" id="PS52016">
    <property type="entry name" value="TONB_DEPENDENT_REC_3"/>
    <property type="match status" value="1"/>
</dbReference>
<keyword evidence="3 8" id="KW-1134">Transmembrane beta strand</keyword>
<feature type="domain" description="TonB-dependent receptor-like beta-barrel" evidence="9">
    <location>
        <begin position="25"/>
        <end position="214"/>
    </location>
</feature>
<dbReference type="GO" id="GO:0009279">
    <property type="term" value="C:cell outer membrane"/>
    <property type="evidence" value="ECO:0007669"/>
    <property type="project" value="UniProtKB-SubCell"/>
</dbReference>
<dbReference type="PANTHER" id="PTHR30069:SF49">
    <property type="entry name" value="OUTER MEMBRANE PROTEIN C"/>
    <property type="match status" value="1"/>
</dbReference>
<reference evidence="10 11" key="1">
    <citation type="submission" date="2018-06" db="EMBL/GenBank/DDBJ databases">
        <authorList>
            <consortium name="Pathogen Informatics"/>
            <person name="Doyle S."/>
        </authorList>
    </citation>
    <scope>NUCLEOTIDE SEQUENCE [LARGE SCALE GENOMIC DNA]</scope>
    <source>
        <strain evidence="10 11">NCTC5908</strain>
    </source>
</reference>
<protein>
    <submittedName>
        <fullName evidence="10">Enterobactin outer-membrane receptor</fullName>
    </submittedName>
</protein>
<evidence type="ECO:0000313" key="11">
    <source>
        <dbReference type="Proteomes" id="UP000253728"/>
    </source>
</evidence>
<dbReference type="GO" id="GO:0015344">
    <property type="term" value="F:siderophore uptake transmembrane transporter activity"/>
    <property type="evidence" value="ECO:0007669"/>
    <property type="project" value="TreeGrafter"/>
</dbReference>
<comment type="subcellular location">
    <subcellularLocation>
        <location evidence="1 8">Cell outer membrane</location>
        <topology evidence="1 8">Multi-pass membrane protein</topology>
    </subcellularLocation>
</comment>
<dbReference type="Proteomes" id="UP000253728">
    <property type="component" value="Unassembled WGS sequence"/>
</dbReference>
<evidence type="ECO:0000256" key="7">
    <source>
        <dbReference type="ARBA" id="ARBA00023237"/>
    </source>
</evidence>
<sequence length="253" mass="28768">MANHPNKKRTYDLHAGFFRWEEEINGIKYYAGLGVAERAPDYWERRVSQVLNKEQNRQIDTGLIWKNDAFDLSVSLFGSDVHNFIMLERINNNVTARNVKATRLGGEVEGKWKFAEHWEIGSSLAYTYGKNRTDDRPLAQTPPLEWKNSLTWDNDTLSAGLLWRLVSAQKRYAEGQGNIVGQDISPSAGFGTLSLNAGWKINKYVTLQGGINNLFDKSYAEFVSKGADPSAGVQTTRVNEPGRQYWMRLQVQF</sequence>
<dbReference type="InterPro" id="IPR036942">
    <property type="entry name" value="Beta-barrel_TonB_sf"/>
</dbReference>
<dbReference type="Gene3D" id="2.40.170.20">
    <property type="entry name" value="TonB-dependent receptor, beta-barrel domain"/>
    <property type="match status" value="1"/>
</dbReference>
<dbReference type="AlphaFoldDB" id="A0A336NBK6"/>
<keyword evidence="10" id="KW-0675">Receptor</keyword>
<dbReference type="PANTHER" id="PTHR30069">
    <property type="entry name" value="TONB-DEPENDENT OUTER MEMBRANE RECEPTOR"/>
    <property type="match status" value="1"/>
</dbReference>
<evidence type="ECO:0000256" key="1">
    <source>
        <dbReference type="ARBA" id="ARBA00004571"/>
    </source>
</evidence>
<accession>A0A336NBK6</accession>
<comment type="similarity">
    <text evidence="8">Belongs to the TonB-dependent receptor family.</text>
</comment>
<keyword evidence="4 8" id="KW-0812">Transmembrane</keyword>
<evidence type="ECO:0000259" key="9">
    <source>
        <dbReference type="Pfam" id="PF00593"/>
    </source>
</evidence>